<gene>
    <name evidence="1" type="ORF">KUTeg_009302</name>
</gene>
<dbReference type="Proteomes" id="UP001217089">
    <property type="component" value="Unassembled WGS sequence"/>
</dbReference>
<proteinExistence type="predicted"/>
<protein>
    <submittedName>
        <fullName evidence="1">Uncharacterized protein</fullName>
    </submittedName>
</protein>
<evidence type="ECO:0000313" key="2">
    <source>
        <dbReference type="Proteomes" id="UP001217089"/>
    </source>
</evidence>
<name>A0ABQ9F6Y5_TEGGR</name>
<keyword evidence="2" id="KW-1185">Reference proteome</keyword>
<evidence type="ECO:0000313" key="1">
    <source>
        <dbReference type="EMBL" id="KAJ8313144.1"/>
    </source>
</evidence>
<accession>A0ABQ9F6Y5</accession>
<organism evidence="1 2">
    <name type="scientific">Tegillarca granosa</name>
    <name type="common">Malaysian cockle</name>
    <name type="synonym">Anadara granosa</name>
    <dbReference type="NCBI Taxonomy" id="220873"/>
    <lineage>
        <taxon>Eukaryota</taxon>
        <taxon>Metazoa</taxon>
        <taxon>Spiralia</taxon>
        <taxon>Lophotrochozoa</taxon>
        <taxon>Mollusca</taxon>
        <taxon>Bivalvia</taxon>
        <taxon>Autobranchia</taxon>
        <taxon>Pteriomorphia</taxon>
        <taxon>Arcoida</taxon>
        <taxon>Arcoidea</taxon>
        <taxon>Arcidae</taxon>
        <taxon>Tegillarca</taxon>
    </lineage>
</organism>
<reference evidence="1 2" key="1">
    <citation type="submission" date="2022-12" db="EMBL/GenBank/DDBJ databases">
        <title>Chromosome-level genome of Tegillarca granosa.</title>
        <authorList>
            <person name="Kim J."/>
        </authorList>
    </citation>
    <scope>NUCLEOTIDE SEQUENCE [LARGE SCALE GENOMIC DNA]</scope>
    <source>
        <strain evidence="1">Teg-2019</strain>
        <tissue evidence="1">Adductor muscle</tissue>
    </source>
</reference>
<comment type="caution">
    <text evidence="1">The sequence shown here is derived from an EMBL/GenBank/DDBJ whole genome shotgun (WGS) entry which is preliminary data.</text>
</comment>
<sequence>MYSLVFAENKQKNTAQGISKSTCQKSRMVISKKKSEKSVVNLIRCKNHKLYMDCIVKTGLCAFDDKRYVKINKVETFAYGHYEIKK</sequence>
<dbReference type="EMBL" id="JARBDR010000428">
    <property type="protein sequence ID" value="KAJ8313144.1"/>
    <property type="molecule type" value="Genomic_DNA"/>
</dbReference>